<accession>A0A0C4EDZ8</accession>
<dbReference type="VEuPathDB" id="FungiDB:MAPG_10958"/>
<keyword evidence="3" id="KW-1185">Reference proteome</keyword>
<dbReference type="AlphaFoldDB" id="A0A0C4EDZ8"/>
<dbReference type="EMBL" id="ADBL01002699">
    <property type="status" value="NOT_ANNOTATED_CDS"/>
    <property type="molecule type" value="Genomic_DNA"/>
</dbReference>
<gene>
    <name evidence="1" type="ORF">MAPG_10958</name>
</gene>
<reference evidence="1" key="3">
    <citation type="submission" date="2011-03" db="EMBL/GenBank/DDBJ databases">
        <title>Annotation of Magnaporthe poae ATCC 64411.</title>
        <authorList>
            <person name="Ma L.-J."/>
            <person name="Dead R."/>
            <person name="Young S.K."/>
            <person name="Zeng Q."/>
            <person name="Gargeya S."/>
            <person name="Fitzgerald M."/>
            <person name="Haas B."/>
            <person name="Abouelleil A."/>
            <person name="Alvarado L."/>
            <person name="Arachchi H.M."/>
            <person name="Berlin A."/>
            <person name="Brown A."/>
            <person name="Chapman S.B."/>
            <person name="Chen Z."/>
            <person name="Dunbar C."/>
            <person name="Freedman E."/>
            <person name="Gearin G."/>
            <person name="Gellesch M."/>
            <person name="Goldberg J."/>
            <person name="Griggs A."/>
            <person name="Gujja S."/>
            <person name="Heiman D."/>
            <person name="Howarth C."/>
            <person name="Larson L."/>
            <person name="Lui A."/>
            <person name="MacDonald P.J.P."/>
            <person name="Mehta T."/>
            <person name="Montmayeur A."/>
            <person name="Murphy C."/>
            <person name="Neiman D."/>
            <person name="Pearson M."/>
            <person name="Priest M."/>
            <person name="Roberts A."/>
            <person name="Saif S."/>
            <person name="Shea T."/>
            <person name="Shenoy N."/>
            <person name="Sisk P."/>
            <person name="Stolte C."/>
            <person name="Sykes S."/>
            <person name="Yandava C."/>
            <person name="Wortman J."/>
            <person name="Nusbaum C."/>
            <person name="Birren B."/>
        </authorList>
    </citation>
    <scope>NUCLEOTIDE SEQUENCE</scope>
    <source>
        <strain evidence="1">ATCC 64411</strain>
    </source>
</reference>
<protein>
    <submittedName>
        <fullName evidence="1 2">Uncharacterized protein</fullName>
    </submittedName>
</protein>
<reference evidence="3" key="1">
    <citation type="submission" date="2010-05" db="EMBL/GenBank/DDBJ databases">
        <title>The genome sequence of Magnaporthe poae strain ATCC 64411.</title>
        <authorList>
            <person name="Ma L.-J."/>
            <person name="Dead R."/>
            <person name="Young S."/>
            <person name="Zeng Q."/>
            <person name="Koehrsen M."/>
            <person name="Alvarado L."/>
            <person name="Berlin A."/>
            <person name="Chapman S.B."/>
            <person name="Chen Z."/>
            <person name="Freedman E."/>
            <person name="Gellesch M."/>
            <person name="Goldberg J."/>
            <person name="Griggs A."/>
            <person name="Gujja S."/>
            <person name="Heilman E.R."/>
            <person name="Heiman D."/>
            <person name="Hepburn T."/>
            <person name="Howarth C."/>
            <person name="Jen D."/>
            <person name="Larson L."/>
            <person name="Mehta T."/>
            <person name="Neiman D."/>
            <person name="Pearson M."/>
            <person name="Roberts A."/>
            <person name="Saif S."/>
            <person name="Shea T."/>
            <person name="Shenoy N."/>
            <person name="Sisk P."/>
            <person name="Stolte C."/>
            <person name="Sykes S."/>
            <person name="Walk T."/>
            <person name="White J."/>
            <person name="Yandava C."/>
            <person name="Haas B."/>
            <person name="Nusbaum C."/>
            <person name="Birren B."/>
        </authorList>
    </citation>
    <scope>NUCLEOTIDE SEQUENCE [LARGE SCALE GENOMIC DNA]</scope>
    <source>
        <strain evidence="3">ATCC 64411 / 73-15</strain>
    </source>
</reference>
<evidence type="ECO:0000313" key="3">
    <source>
        <dbReference type="Proteomes" id="UP000011715"/>
    </source>
</evidence>
<sequence>MSPHVATPSGRPSRYISSWSGAFRRLLSFRHFERGVGKLLFVRLREAKGLTWDGRLAADAAAERKSTADCQPSNRAVYVQRQIPGPLVFQCYPYLDLDLNDASQPGLGAGAAGRPLAACIEGRRGGSLLAGILGVVSVIYPNAPGKAAVALVIVCEIQAIENEVI</sequence>
<proteinExistence type="predicted"/>
<reference evidence="2" key="5">
    <citation type="submission" date="2015-06" db="UniProtKB">
        <authorList>
            <consortium name="EnsemblFungi"/>
        </authorList>
    </citation>
    <scope>IDENTIFICATION</scope>
    <source>
        <strain evidence="2">ATCC 64411</strain>
    </source>
</reference>
<reference evidence="2" key="4">
    <citation type="journal article" date="2015" name="G3 (Bethesda)">
        <title>Genome sequences of three phytopathogenic species of the Magnaporthaceae family of fungi.</title>
        <authorList>
            <person name="Okagaki L.H."/>
            <person name="Nunes C.C."/>
            <person name="Sailsbery J."/>
            <person name="Clay B."/>
            <person name="Brown D."/>
            <person name="John T."/>
            <person name="Oh Y."/>
            <person name="Young N."/>
            <person name="Fitzgerald M."/>
            <person name="Haas B.J."/>
            <person name="Zeng Q."/>
            <person name="Young S."/>
            <person name="Adiconis X."/>
            <person name="Fan L."/>
            <person name="Levin J.Z."/>
            <person name="Mitchell T.K."/>
            <person name="Okubara P.A."/>
            <person name="Farman M.L."/>
            <person name="Kohn L.M."/>
            <person name="Birren B."/>
            <person name="Ma L.-J."/>
            <person name="Dean R.A."/>
        </authorList>
    </citation>
    <scope>NUCLEOTIDE SEQUENCE</scope>
    <source>
        <strain evidence="2">ATCC 64411 / 73-15</strain>
    </source>
</reference>
<dbReference type="EMBL" id="GL876978">
    <property type="protein sequence ID" value="KLU92011.1"/>
    <property type="molecule type" value="Genomic_DNA"/>
</dbReference>
<name>A0A0C4EDZ8_MAGP6</name>
<organism evidence="2 3">
    <name type="scientific">Magnaporthiopsis poae (strain ATCC 64411 / 73-15)</name>
    <name type="common">Kentucky bluegrass fungus</name>
    <name type="synonym">Magnaporthe poae</name>
    <dbReference type="NCBI Taxonomy" id="644358"/>
    <lineage>
        <taxon>Eukaryota</taxon>
        <taxon>Fungi</taxon>
        <taxon>Dikarya</taxon>
        <taxon>Ascomycota</taxon>
        <taxon>Pezizomycotina</taxon>
        <taxon>Sordariomycetes</taxon>
        <taxon>Sordariomycetidae</taxon>
        <taxon>Magnaporthales</taxon>
        <taxon>Magnaporthaceae</taxon>
        <taxon>Magnaporthiopsis</taxon>
    </lineage>
</organism>
<dbReference type="Proteomes" id="UP000011715">
    <property type="component" value="Unassembled WGS sequence"/>
</dbReference>
<evidence type="ECO:0000313" key="1">
    <source>
        <dbReference type="EMBL" id="KLU92011.1"/>
    </source>
</evidence>
<dbReference type="EnsemblFungi" id="MAPG_10958T0">
    <property type="protein sequence ID" value="MAPG_10958T0"/>
    <property type="gene ID" value="MAPG_10958"/>
</dbReference>
<evidence type="ECO:0000313" key="2">
    <source>
        <dbReference type="EnsemblFungi" id="MAPG_10958T0"/>
    </source>
</evidence>
<reference evidence="1" key="2">
    <citation type="submission" date="2010-05" db="EMBL/GenBank/DDBJ databases">
        <title>The Genome Sequence of Magnaporthe poae strain ATCC 64411.</title>
        <authorList>
            <consortium name="The Broad Institute Genome Sequencing Platform"/>
            <consortium name="Broad Institute Genome Sequencing Center for Infectious Disease"/>
            <person name="Ma L.-J."/>
            <person name="Dead R."/>
            <person name="Young S."/>
            <person name="Zeng Q."/>
            <person name="Koehrsen M."/>
            <person name="Alvarado L."/>
            <person name="Berlin A."/>
            <person name="Chapman S.B."/>
            <person name="Chen Z."/>
            <person name="Freedman E."/>
            <person name="Gellesch M."/>
            <person name="Goldberg J."/>
            <person name="Griggs A."/>
            <person name="Gujja S."/>
            <person name="Heilman E.R."/>
            <person name="Heiman D."/>
            <person name="Hepburn T."/>
            <person name="Howarth C."/>
            <person name="Jen D."/>
            <person name="Larson L."/>
            <person name="Mehta T."/>
            <person name="Neiman D."/>
            <person name="Pearson M."/>
            <person name="Roberts A."/>
            <person name="Saif S."/>
            <person name="Shea T."/>
            <person name="Shenoy N."/>
            <person name="Sisk P."/>
            <person name="Stolte C."/>
            <person name="Sykes S."/>
            <person name="Walk T."/>
            <person name="White J."/>
            <person name="Yandava C."/>
            <person name="Haas B."/>
            <person name="Nusbaum C."/>
            <person name="Birren B."/>
        </authorList>
    </citation>
    <scope>NUCLEOTIDE SEQUENCE</scope>
    <source>
        <strain evidence="1">ATCC 64411</strain>
    </source>
</reference>